<organism evidence="2 3">
    <name type="scientific">Krasilnikovia cinnamomea</name>
    <dbReference type="NCBI Taxonomy" id="349313"/>
    <lineage>
        <taxon>Bacteria</taxon>
        <taxon>Bacillati</taxon>
        <taxon>Actinomycetota</taxon>
        <taxon>Actinomycetes</taxon>
        <taxon>Micromonosporales</taxon>
        <taxon>Micromonosporaceae</taxon>
        <taxon>Krasilnikovia</taxon>
    </lineage>
</organism>
<comment type="caution">
    <text evidence="2">The sequence shown here is derived from an EMBL/GenBank/DDBJ whole genome shotgun (WGS) entry which is preliminary data.</text>
</comment>
<evidence type="ECO:0000313" key="3">
    <source>
        <dbReference type="Proteomes" id="UP000292564"/>
    </source>
</evidence>
<evidence type="ECO:0000313" key="2">
    <source>
        <dbReference type="EMBL" id="RZU53326.1"/>
    </source>
</evidence>
<dbReference type="OrthoDB" id="5196891at2"/>
<sequence length="165" mass="17508">MSVPMTPLVRAHQHRPAAVWTFAAVLVFLGVSALGGAIAMLSGFTPPDNWLDEIPVVATWTIPGLVLGLIFGAGSLITAYGVVRRPAWAWLSVVERPTGQHWSWAAGLLLGLGQVVWIALELAYLPETSALQVVYGTTGVLLILLPTLPAVRSHLVASGTQAGRR</sequence>
<evidence type="ECO:0000256" key="1">
    <source>
        <dbReference type="SAM" id="Phobius"/>
    </source>
</evidence>
<feature type="transmembrane region" description="Helical" evidence="1">
    <location>
        <begin position="20"/>
        <end position="42"/>
    </location>
</feature>
<dbReference type="Proteomes" id="UP000292564">
    <property type="component" value="Unassembled WGS sequence"/>
</dbReference>
<feature type="transmembrane region" description="Helical" evidence="1">
    <location>
        <begin position="104"/>
        <end position="124"/>
    </location>
</feature>
<accession>A0A4V2G7P3</accession>
<feature type="transmembrane region" description="Helical" evidence="1">
    <location>
        <begin position="130"/>
        <end position="151"/>
    </location>
</feature>
<reference evidence="2 3" key="1">
    <citation type="submission" date="2019-02" db="EMBL/GenBank/DDBJ databases">
        <title>Sequencing the genomes of 1000 actinobacteria strains.</title>
        <authorList>
            <person name="Klenk H.-P."/>
        </authorList>
    </citation>
    <scope>NUCLEOTIDE SEQUENCE [LARGE SCALE GENOMIC DNA]</scope>
    <source>
        <strain evidence="2 3">DSM 45162</strain>
    </source>
</reference>
<gene>
    <name evidence="2" type="ORF">EV385_5245</name>
</gene>
<dbReference type="RefSeq" id="WP_130511821.1">
    <property type="nucleotide sequence ID" value="NZ_SHKY01000001.1"/>
</dbReference>
<keyword evidence="3" id="KW-1185">Reference proteome</keyword>
<keyword evidence="1" id="KW-0812">Transmembrane</keyword>
<protein>
    <submittedName>
        <fullName evidence="2">Uncharacterized protein</fullName>
    </submittedName>
</protein>
<keyword evidence="1" id="KW-0472">Membrane</keyword>
<dbReference type="EMBL" id="SHKY01000001">
    <property type="protein sequence ID" value="RZU53326.1"/>
    <property type="molecule type" value="Genomic_DNA"/>
</dbReference>
<keyword evidence="1" id="KW-1133">Transmembrane helix</keyword>
<proteinExistence type="predicted"/>
<name>A0A4V2G7P3_9ACTN</name>
<feature type="transmembrane region" description="Helical" evidence="1">
    <location>
        <begin position="62"/>
        <end position="83"/>
    </location>
</feature>
<dbReference type="AlphaFoldDB" id="A0A4V2G7P3"/>